<dbReference type="EMBL" id="LBMM01010997">
    <property type="protein sequence ID" value="KMQ87091.1"/>
    <property type="molecule type" value="Genomic_DNA"/>
</dbReference>
<dbReference type="OrthoDB" id="7699172at2759"/>
<dbReference type="AlphaFoldDB" id="A0A0J7KA44"/>
<reference evidence="1 2" key="1">
    <citation type="submission" date="2015-04" db="EMBL/GenBank/DDBJ databases">
        <title>Lasius niger genome sequencing.</title>
        <authorList>
            <person name="Konorov E.A."/>
            <person name="Nikitin M.A."/>
            <person name="Kirill M.V."/>
            <person name="Chang P."/>
        </authorList>
    </citation>
    <scope>NUCLEOTIDE SEQUENCE [LARGE SCALE GENOMIC DNA]</scope>
    <source>
        <tissue evidence="1">Whole</tissue>
    </source>
</reference>
<protein>
    <submittedName>
        <fullName evidence="1">Putative 50 kDa protein in type i retrotransposable element r1dm</fullName>
    </submittedName>
</protein>
<dbReference type="PaxDb" id="67767-A0A0J7KA44"/>
<gene>
    <name evidence="1" type="ORF">RF55_13724</name>
</gene>
<accession>A0A0J7KA44</accession>
<proteinExistence type="predicted"/>
<organism evidence="1 2">
    <name type="scientific">Lasius niger</name>
    <name type="common">Black garden ant</name>
    <dbReference type="NCBI Taxonomy" id="67767"/>
    <lineage>
        <taxon>Eukaryota</taxon>
        <taxon>Metazoa</taxon>
        <taxon>Ecdysozoa</taxon>
        <taxon>Arthropoda</taxon>
        <taxon>Hexapoda</taxon>
        <taxon>Insecta</taxon>
        <taxon>Pterygota</taxon>
        <taxon>Neoptera</taxon>
        <taxon>Endopterygota</taxon>
        <taxon>Hymenoptera</taxon>
        <taxon>Apocrita</taxon>
        <taxon>Aculeata</taxon>
        <taxon>Formicoidea</taxon>
        <taxon>Formicidae</taxon>
        <taxon>Formicinae</taxon>
        <taxon>Lasius</taxon>
        <taxon>Lasius</taxon>
    </lineage>
</organism>
<keyword evidence="2" id="KW-1185">Reference proteome</keyword>
<sequence>MLTNLLEERTAEKTETIKNVFREVLEDFEMGMRKPRKMQKDTPRNATETYAAIAARDAAKVHISSSSLFDIPVTTSFVIAPDKDNTAKFTSSQATREAVCRLLKPSDCDLKVDKITSARNNGVRIEAVSPDLRRIGAHLDLKRAGLKVTESAKVNPRLIIYGVPADMTPEEIKRELIAQNLSDCNENHLKGSTVLQMYDLRTFGTGLQIAGDLRSLFGSARDEGLQRRGTGVALLQLHKVLQGTPKRQGTHCFRYLKMSNSSG</sequence>
<evidence type="ECO:0000313" key="2">
    <source>
        <dbReference type="Proteomes" id="UP000036403"/>
    </source>
</evidence>
<comment type="caution">
    <text evidence="1">The sequence shown here is derived from an EMBL/GenBank/DDBJ whole genome shotgun (WGS) entry which is preliminary data.</text>
</comment>
<evidence type="ECO:0000313" key="1">
    <source>
        <dbReference type="EMBL" id="KMQ87091.1"/>
    </source>
</evidence>
<name>A0A0J7KA44_LASNI</name>
<dbReference type="Proteomes" id="UP000036403">
    <property type="component" value="Unassembled WGS sequence"/>
</dbReference>